<dbReference type="InterPro" id="IPR005828">
    <property type="entry name" value="MFS_sugar_transport-like"/>
</dbReference>
<dbReference type="PANTHER" id="PTHR48022:SF10">
    <property type="entry name" value="MAJOR FACILITATOR SUPERFAMILY (MFS) PROFILE DOMAIN-CONTAINING PROTEIN"/>
    <property type="match status" value="1"/>
</dbReference>
<feature type="transmembrane region" description="Helical" evidence="7">
    <location>
        <begin position="188"/>
        <end position="210"/>
    </location>
</feature>
<comment type="similarity">
    <text evidence="2">Belongs to the major facilitator superfamily. Sugar transporter (TC 2.A.1.1) family.</text>
</comment>
<proteinExistence type="inferred from homology"/>
<dbReference type="GO" id="GO:0005351">
    <property type="term" value="F:carbohydrate:proton symporter activity"/>
    <property type="evidence" value="ECO:0007669"/>
    <property type="project" value="TreeGrafter"/>
</dbReference>
<feature type="transmembrane region" description="Helical" evidence="7">
    <location>
        <begin position="340"/>
        <end position="360"/>
    </location>
</feature>
<protein>
    <recommendedName>
        <fullName evidence="8">Major facilitator superfamily (MFS) profile domain-containing protein</fullName>
    </recommendedName>
</protein>
<evidence type="ECO:0000256" key="1">
    <source>
        <dbReference type="ARBA" id="ARBA00004141"/>
    </source>
</evidence>
<evidence type="ECO:0000256" key="7">
    <source>
        <dbReference type="SAM" id="Phobius"/>
    </source>
</evidence>
<dbReference type="Gene3D" id="1.20.1250.20">
    <property type="entry name" value="MFS general substrate transporter like domains"/>
    <property type="match status" value="1"/>
</dbReference>
<feature type="transmembrane region" description="Helical" evidence="7">
    <location>
        <begin position="20"/>
        <end position="42"/>
    </location>
</feature>
<comment type="caution">
    <text evidence="9">The sequence shown here is derived from an EMBL/GenBank/DDBJ whole genome shotgun (WGS) entry which is preliminary data.</text>
</comment>
<dbReference type="InterPro" id="IPR050360">
    <property type="entry name" value="MFS_Sugar_Transporters"/>
</dbReference>
<comment type="subcellular location">
    <subcellularLocation>
        <location evidence="1">Membrane</location>
        <topology evidence="1">Multi-pass membrane protein</topology>
    </subcellularLocation>
</comment>
<dbReference type="OrthoDB" id="6133115at2759"/>
<dbReference type="Proteomes" id="UP000275385">
    <property type="component" value="Unassembled WGS sequence"/>
</dbReference>
<evidence type="ECO:0000256" key="4">
    <source>
        <dbReference type="ARBA" id="ARBA00022989"/>
    </source>
</evidence>
<feature type="transmembrane region" description="Helical" evidence="7">
    <location>
        <begin position="372"/>
        <end position="394"/>
    </location>
</feature>
<feature type="transmembrane region" description="Helical" evidence="7">
    <location>
        <begin position="72"/>
        <end position="95"/>
    </location>
</feature>
<dbReference type="SUPFAM" id="SSF103473">
    <property type="entry name" value="MFS general substrate transporter"/>
    <property type="match status" value="1"/>
</dbReference>
<keyword evidence="10" id="KW-1185">Reference proteome</keyword>
<evidence type="ECO:0000313" key="10">
    <source>
        <dbReference type="Proteomes" id="UP000275385"/>
    </source>
</evidence>
<evidence type="ECO:0000256" key="3">
    <source>
        <dbReference type="ARBA" id="ARBA00022692"/>
    </source>
</evidence>
<organism evidence="9 10">
    <name type="scientific">Coniochaeta pulveracea</name>
    <dbReference type="NCBI Taxonomy" id="177199"/>
    <lineage>
        <taxon>Eukaryota</taxon>
        <taxon>Fungi</taxon>
        <taxon>Dikarya</taxon>
        <taxon>Ascomycota</taxon>
        <taxon>Pezizomycotina</taxon>
        <taxon>Sordariomycetes</taxon>
        <taxon>Sordariomycetidae</taxon>
        <taxon>Coniochaetales</taxon>
        <taxon>Coniochaetaceae</taxon>
        <taxon>Coniochaeta</taxon>
    </lineage>
</organism>
<dbReference type="FunFam" id="1.20.1250.20:FF:000078">
    <property type="entry name" value="MFS maltose transporter, putative"/>
    <property type="match status" value="1"/>
</dbReference>
<dbReference type="AlphaFoldDB" id="A0A420YA86"/>
<dbReference type="InterPro" id="IPR020846">
    <property type="entry name" value="MFS_dom"/>
</dbReference>
<name>A0A420YA86_9PEZI</name>
<feature type="transmembrane region" description="Helical" evidence="7">
    <location>
        <begin position="101"/>
        <end position="126"/>
    </location>
</feature>
<keyword evidence="5 7" id="KW-0472">Membrane</keyword>
<dbReference type="PROSITE" id="PS00217">
    <property type="entry name" value="SUGAR_TRANSPORT_2"/>
    <property type="match status" value="1"/>
</dbReference>
<keyword evidence="3 7" id="KW-0812">Transmembrane</keyword>
<dbReference type="PANTHER" id="PTHR48022">
    <property type="entry name" value="PLASTIDIC GLUCOSE TRANSPORTER 4"/>
    <property type="match status" value="1"/>
</dbReference>
<accession>A0A420YA86</accession>
<dbReference type="Pfam" id="PF00083">
    <property type="entry name" value="Sugar_tr"/>
    <property type="match status" value="1"/>
</dbReference>
<reference evidence="9 10" key="1">
    <citation type="submission" date="2018-08" db="EMBL/GenBank/DDBJ databases">
        <title>Draft genome of the lignicolous fungus Coniochaeta pulveracea.</title>
        <authorList>
            <person name="Borstlap C.J."/>
            <person name="De Witt R.N."/>
            <person name="Botha A."/>
            <person name="Volschenk H."/>
        </authorList>
    </citation>
    <scope>NUCLEOTIDE SEQUENCE [LARGE SCALE GENOMIC DNA]</scope>
    <source>
        <strain evidence="9 10">CAB683</strain>
    </source>
</reference>
<feature type="region of interest" description="Disordered" evidence="6">
    <location>
        <begin position="497"/>
        <end position="519"/>
    </location>
</feature>
<dbReference type="EMBL" id="QVQW01000027">
    <property type="protein sequence ID" value="RKU44794.1"/>
    <property type="molecule type" value="Genomic_DNA"/>
</dbReference>
<feature type="transmembrane region" description="Helical" evidence="7">
    <location>
        <begin position="156"/>
        <end position="176"/>
    </location>
</feature>
<dbReference type="PROSITE" id="PS50850">
    <property type="entry name" value="MFS"/>
    <property type="match status" value="1"/>
</dbReference>
<keyword evidence="4 7" id="KW-1133">Transmembrane helix</keyword>
<dbReference type="STRING" id="177199.A0A420YA86"/>
<evidence type="ECO:0000256" key="5">
    <source>
        <dbReference type="ARBA" id="ARBA00023136"/>
    </source>
</evidence>
<dbReference type="InterPro" id="IPR036259">
    <property type="entry name" value="MFS_trans_sf"/>
</dbReference>
<gene>
    <name evidence="9" type="ORF">DL546_007549</name>
</gene>
<feature type="transmembrane region" description="Helical" evidence="7">
    <location>
        <begin position="406"/>
        <end position="431"/>
    </location>
</feature>
<evidence type="ECO:0000259" key="8">
    <source>
        <dbReference type="PROSITE" id="PS50850"/>
    </source>
</evidence>
<feature type="domain" description="Major facilitator superfamily (MFS) profile" evidence="8">
    <location>
        <begin position="21"/>
        <end position="465"/>
    </location>
</feature>
<dbReference type="InterPro" id="IPR005829">
    <property type="entry name" value="Sugar_transporter_CS"/>
</dbReference>
<feature type="transmembrane region" description="Helical" evidence="7">
    <location>
        <begin position="443"/>
        <end position="461"/>
    </location>
</feature>
<evidence type="ECO:0000313" key="9">
    <source>
        <dbReference type="EMBL" id="RKU44794.1"/>
    </source>
</evidence>
<feature type="transmembrane region" description="Helical" evidence="7">
    <location>
        <begin position="311"/>
        <end position="328"/>
    </location>
</feature>
<dbReference type="GO" id="GO:0016020">
    <property type="term" value="C:membrane"/>
    <property type="evidence" value="ECO:0007669"/>
    <property type="project" value="UniProtKB-SubCell"/>
</dbReference>
<evidence type="ECO:0000256" key="6">
    <source>
        <dbReference type="SAM" id="MobiDB-lite"/>
    </source>
</evidence>
<evidence type="ECO:0000256" key="2">
    <source>
        <dbReference type="ARBA" id="ARBA00010992"/>
    </source>
</evidence>
<sequence>MTGLQNEDNFGLKEHKRVLLIMTLVSISTFQYGLDFGIIGGLQAMVGFLKVFGEPAPDTPIGYNLNAERQQLISSLMTLGAFISSSTAGFTAIWIGRRWSLWIACILAFASTALMQATTSIAGLYAGRFINGLSNGLLMTHSQLYIHEVSPAKYRALAISGFLYWTSIGTLVGTVIDNFTQRIQDKNAYIISLGIIHIVPLILSIGLVFIPESPRWLLATGSEAKAERALVRIRPRGWDTTTEFNQIRDALEAEKRIHADVGILDLFRNPIDRRRTLLSIASVTSQAASGSMFIIAYGTYFFAMANIGDPFGNSCIAIACGVVAVILNSCITTRWGYRRVCLITGLIVCGICQLIIASVYQTAPGTKRTGQVIIAFTIIYIVSYNGFIATYAWVGGGEFPSQRLRSYTFGISTSIGFLGAWVTTFTAPYFINPDELNWGPRYGFIWAPICVFTAVVIYFFYPETKDRTLEEIDELFEARLPARKFRGYRTTRTAEIESEKMSGDEKGPQVVEEHIETKV</sequence>